<evidence type="ECO:0000313" key="2">
    <source>
        <dbReference type="EMBL" id="GLC25691.1"/>
    </source>
</evidence>
<accession>A0AA37V6R9</accession>
<dbReference type="PANTHER" id="PTHR30272:SF1">
    <property type="entry name" value="3-HYDROXYACYL-[ACYL-CARRIER-PROTEIN] DEHYDRATASE"/>
    <property type="match status" value="1"/>
</dbReference>
<dbReference type="Pfam" id="PF07977">
    <property type="entry name" value="FabA"/>
    <property type="match status" value="1"/>
</dbReference>
<dbReference type="EMBL" id="BRXS01000003">
    <property type="protein sequence ID" value="GLC25691.1"/>
    <property type="molecule type" value="Genomic_DNA"/>
</dbReference>
<name>A0AA37V6R9_9BACT</name>
<keyword evidence="1" id="KW-0456">Lyase</keyword>
<dbReference type="Gene3D" id="3.10.129.10">
    <property type="entry name" value="Hotdog Thioesterase"/>
    <property type="match status" value="1"/>
</dbReference>
<evidence type="ECO:0000256" key="1">
    <source>
        <dbReference type="ARBA" id="ARBA00023239"/>
    </source>
</evidence>
<gene>
    <name evidence="2" type="primary">fabZ</name>
    <name evidence="2" type="ORF">rosag_22040</name>
</gene>
<dbReference type="PANTHER" id="PTHR30272">
    <property type="entry name" value="3-HYDROXYACYL-[ACYL-CARRIER-PROTEIN] DEHYDRATASE"/>
    <property type="match status" value="1"/>
</dbReference>
<dbReference type="AlphaFoldDB" id="A0AA37V6R9"/>
<comment type="caution">
    <text evidence="2">The sequence shown here is derived from an EMBL/GenBank/DDBJ whole genome shotgun (WGS) entry which is preliminary data.</text>
</comment>
<evidence type="ECO:0000313" key="3">
    <source>
        <dbReference type="Proteomes" id="UP001161325"/>
    </source>
</evidence>
<organism evidence="2 3">
    <name type="scientific">Roseisolibacter agri</name>
    <dbReference type="NCBI Taxonomy" id="2014610"/>
    <lineage>
        <taxon>Bacteria</taxon>
        <taxon>Pseudomonadati</taxon>
        <taxon>Gemmatimonadota</taxon>
        <taxon>Gemmatimonadia</taxon>
        <taxon>Gemmatimonadales</taxon>
        <taxon>Gemmatimonadaceae</taxon>
        <taxon>Roseisolibacter</taxon>
    </lineage>
</organism>
<dbReference type="GO" id="GO:0016829">
    <property type="term" value="F:lyase activity"/>
    <property type="evidence" value="ECO:0007669"/>
    <property type="project" value="UniProtKB-KW"/>
</dbReference>
<dbReference type="RefSeq" id="WP_284350152.1">
    <property type="nucleotide sequence ID" value="NZ_BRXS01000003.1"/>
</dbReference>
<proteinExistence type="predicted"/>
<sequence length="157" mass="16642">MIPSIAPVATLDAQAVLGLLAHRYPLLLVDRIDVMARGQRVIGHRRVTGGEWATGGPAGAGATGWEPGLPGLLAVEALAQTSAALLMDVIDAPEGVIGYFAGFERVRLRGRARVGETLALEVTLRAFKRGVAKLRGEARVEGRVVARADFTTVVRPR</sequence>
<protein>
    <submittedName>
        <fullName evidence="2">3-hydroxyacyl-[acyl-carrier-protein] dehydratase FabZ</fullName>
    </submittedName>
</protein>
<dbReference type="SUPFAM" id="SSF54637">
    <property type="entry name" value="Thioesterase/thiol ester dehydrase-isomerase"/>
    <property type="match status" value="1"/>
</dbReference>
<dbReference type="InterPro" id="IPR029069">
    <property type="entry name" value="HotDog_dom_sf"/>
</dbReference>
<dbReference type="InterPro" id="IPR013114">
    <property type="entry name" value="FabA_FabZ"/>
</dbReference>
<reference evidence="2" key="1">
    <citation type="submission" date="2022-08" db="EMBL/GenBank/DDBJ databases">
        <title>Draft genome sequencing of Roseisolibacter agri AW1220.</title>
        <authorList>
            <person name="Tobiishi Y."/>
            <person name="Tonouchi A."/>
        </authorList>
    </citation>
    <scope>NUCLEOTIDE SEQUENCE</scope>
    <source>
        <strain evidence="2">AW1220</strain>
    </source>
</reference>
<dbReference type="Proteomes" id="UP001161325">
    <property type="component" value="Unassembled WGS sequence"/>
</dbReference>
<dbReference type="CDD" id="cd01288">
    <property type="entry name" value="FabZ"/>
    <property type="match status" value="1"/>
</dbReference>
<keyword evidence="3" id="KW-1185">Reference proteome</keyword>